<dbReference type="EMBL" id="AP023354">
    <property type="protein sequence ID" value="BCJ29350.1"/>
    <property type="molecule type" value="Genomic_DNA"/>
</dbReference>
<gene>
    <name evidence="1" type="ORF">Asera_34580</name>
</gene>
<protein>
    <submittedName>
        <fullName evidence="1">Uncharacterized protein</fullName>
    </submittedName>
</protein>
<dbReference type="Proteomes" id="UP000680750">
    <property type="component" value="Chromosome"/>
</dbReference>
<reference evidence="1" key="1">
    <citation type="submission" date="2020-08" db="EMBL/GenBank/DDBJ databases">
        <title>Whole genome shotgun sequence of Actinocatenispora sera NBRC 101916.</title>
        <authorList>
            <person name="Komaki H."/>
            <person name="Tamura T."/>
        </authorList>
    </citation>
    <scope>NUCLEOTIDE SEQUENCE</scope>
    <source>
        <strain evidence="1">NBRC 101916</strain>
    </source>
</reference>
<dbReference type="OrthoDB" id="3480938at2"/>
<proteinExistence type="predicted"/>
<sequence length="111" mass="12440">MSQPTHRLTDERLAWLAVRDHFGALSRKRGVLRTAGLILAFMGGGGRSRGAMVAEDQRDAMTGKLGDYAFAVDDAARTLSRDERVRLRATGQVPDWFVPDVERRCAQLRKR</sequence>
<evidence type="ECO:0000313" key="1">
    <source>
        <dbReference type="EMBL" id="BCJ29350.1"/>
    </source>
</evidence>
<accession>A0A810L1E4</accession>
<keyword evidence="2" id="KW-1185">Reference proteome</keyword>
<evidence type="ECO:0000313" key="2">
    <source>
        <dbReference type="Proteomes" id="UP000680750"/>
    </source>
</evidence>
<dbReference type="RefSeq" id="WP_030448286.1">
    <property type="nucleotide sequence ID" value="NZ_AP023354.1"/>
</dbReference>
<organism evidence="1 2">
    <name type="scientific">Actinocatenispora sera</name>
    <dbReference type="NCBI Taxonomy" id="390989"/>
    <lineage>
        <taxon>Bacteria</taxon>
        <taxon>Bacillati</taxon>
        <taxon>Actinomycetota</taxon>
        <taxon>Actinomycetes</taxon>
        <taxon>Micromonosporales</taxon>
        <taxon>Micromonosporaceae</taxon>
        <taxon>Actinocatenispora</taxon>
    </lineage>
</organism>
<name>A0A810L1E4_9ACTN</name>
<dbReference type="AlphaFoldDB" id="A0A810L1E4"/>
<dbReference type="KEGG" id="aser:Asera_34580"/>